<keyword evidence="1" id="KW-0808">Transferase</keyword>
<dbReference type="GO" id="GO:0015774">
    <property type="term" value="P:polysaccharide transport"/>
    <property type="evidence" value="ECO:0007669"/>
    <property type="project" value="InterPro"/>
</dbReference>
<sequence>MPNDSTVLRPSSARVAGYLSKGLARWNIIRCLLPEYSRQVRLKPGSHQPVDAILGWGLKPTSTPARRLAERRGLPYVAIEDGFLRSLGLGVNYSQPHSLVVDYTGIYYDATRPSDLERLLADADFEADELARADHAMQRLRRLRLSKYNHAPDLPLPAAERPRVLVIDQTRDDASITHGMADASSFQRMLKSALADHPDAEILIKTHPDVIAGRKQGYLTQASSDPRCRLIGDDLNPWALIDAVDAVYVVTSQLGFEALMAEKPVHCFGMPFYAGWGLTRDALRCERRQRSRTLSELFAAAYLRYCRYANPYTGQASTLEATIDLIADQKRQRDRLAGRWLAVGFSSWKRAFISDFLGPASNVRFIQGDHPQPRELEGRDSLVVWGQKATDEIKALCRRHGLKLWRMEDGFVRSVGLGVDLTRPLSLAFDSRGLYYDAGNESDLERLLAETDFEPALLTRAHRLRQRLTELKLSKYNVRGKTLPALPSDAIGSRPIVLVPGQVESDASIAHGSPEIKTNQALLEAVRQNRPEAFVIYKPHPDVVSGARVGLLDRTARQLYDLELVDCDIIDLIELADEIHTMCSLTGFEGLMRDVEVHTYGLPFYAGWGLTHDRLSSPRRQRRLTLDALIAGALLMYPTYVDPVSGEFCNADTAVELMQQQRDQRTGLPLRVRFYRLYRNLFSRRQ</sequence>
<dbReference type="STRING" id="404433.BTW07_13675"/>
<dbReference type="EMBL" id="MSDO01000020">
    <property type="protein sequence ID" value="OLO03631.1"/>
    <property type="molecule type" value="Genomic_DNA"/>
</dbReference>
<dbReference type="GO" id="GO:0000271">
    <property type="term" value="P:polysaccharide biosynthetic process"/>
    <property type="evidence" value="ECO:0007669"/>
    <property type="project" value="InterPro"/>
</dbReference>
<dbReference type="GO" id="GO:0016740">
    <property type="term" value="F:transferase activity"/>
    <property type="evidence" value="ECO:0007669"/>
    <property type="project" value="UniProtKB-KW"/>
</dbReference>
<gene>
    <name evidence="1" type="ORF">BTW07_13675</name>
</gene>
<dbReference type="Pfam" id="PF05159">
    <property type="entry name" value="Capsule_synth"/>
    <property type="match status" value="3"/>
</dbReference>
<evidence type="ECO:0000313" key="2">
    <source>
        <dbReference type="Proteomes" id="UP000186878"/>
    </source>
</evidence>
<accession>A0A1Q8SQC0</accession>
<dbReference type="CDD" id="cd16439">
    <property type="entry name" value="beta_Kdo_transferase_KpsC_2"/>
    <property type="match status" value="1"/>
</dbReference>
<reference evidence="1 2" key="1">
    <citation type="submission" date="2016-12" db="EMBL/GenBank/DDBJ databases">
        <title>Draft genome sequences of strains Salinicola socius SMB35, Salinicola sp. MH3R3-1 and Chromohalobacter sp. SMB17 from the Verkhnekamsk potash mining region of Russia.</title>
        <authorList>
            <person name="Mavrodi D.V."/>
            <person name="Olsson B.E."/>
            <person name="Korsakova E.S."/>
            <person name="Pyankova A."/>
            <person name="Mavrodi O.V."/>
            <person name="Plotnikova E.G."/>
        </authorList>
    </citation>
    <scope>NUCLEOTIDE SEQUENCE [LARGE SCALE GENOMIC DNA]</scope>
    <source>
        <strain evidence="1 2">SMB35</strain>
    </source>
</reference>
<dbReference type="InterPro" id="IPR007833">
    <property type="entry name" value="Capsule_polysaccharide_synth"/>
</dbReference>
<keyword evidence="2" id="KW-1185">Reference proteome</keyword>
<name>A0A1Q8SQC0_9GAMM</name>
<protein>
    <submittedName>
        <fullName evidence="1">Beta-3-deoxy-D-manno-oct-2-ulosonic acid transferase</fullName>
    </submittedName>
</protein>
<dbReference type="Proteomes" id="UP000186878">
    <property type="component" value="Unassembled WGS sequence"/>
</dbReference>
<dbReference type="AlphaFoldDB" id="A0A1Q8SQC0"/>
<dbReference type="CDD" id="cd16440">
    <property type="entry name" value="beta_Kdo_transferase_KpsC_1"/>
    <property type="match status" value="1"/>
</dbReference>
<evidence type="ECO:0000313" key="1">
    <source>
        <dbReference type="EMBL" id="OLO03631.1"/>
    </source>
</evidence>
<comment type="caution">
    <text evidence="1">The sequence shown here is derived from an EMBL/GenBank/DDBJ whole genome shotgun (WGS) entry which is preliminary data.</text>
</comment>
<organism evidence="1 2">
    <name type="scientific">Salinicola socius</name>
    <dbReference type="NCBI Taxonomy" id="404433"/>
    <lineage>
        <taxon>Bacteria</taxon>
        <taxon>Pseudomonadati</taxon>
        <taxon>Pseudomonadota</taxon>
        <taxon>Gammaproteobacteria</taxon>
        <taxon>Oceanospirillales</taxon>
        <taxon>Halomonadaceae</taxon>
        <taxon>Salinicola</taxon>
    </lineage>
</organism>
<proteinExistence type="predicted"/>
<dbReference type="OrthoDB" id="543755at2"/>